<keyword evidence="3" id="KW-1185">Reference proteome</keyword>
<evidence type="ECO:0008006" key="4">
    <source>
        <dbReference type="Google" id="ProtNLM"/>
    </source>
</evidence>
<sequence>MPVKIIYIQNNQYKINVIGPNKLFPVRMFVKVTTLSLGLILVIYKQVFIQLASNVHNQIKHKRMKIQNRNLIN</sequence>
<dbReference type="Proteomes" id="UP000692954">
    <property type="component" value="Unassembled WGS sequence"/>
</dbReference>
<feature type="transmembrane region" description="Helical" evidence="1">
    <location>
        <begin position="35"/>
        <end position="55"/>
    </location>
</feature>
<evidence type="ECO:0000313" key="2">
    <source>
        <dbReference type="EMBL" id="CAD8130453.1"/>
    </source>
</evidence>
<comment type="caution">
    <text evidence="2">The sequence shown here is derived from an EMBL/GenBank/DDBJ whole genome shotgun (WGS) entry which is preliminary data.</text>
</comment>
<gene>
    <name evidence="2" type="ORF">PSON_ATCC_30995.1.T2910007</name>
</gene>
<evidence type="ECO:0000313" key="3">
    <source>
        <dbReference type="Proteomes" id="UP000692954"/>
    </source>
</evidence>
<proteinExistence type="predicted"/>
<organism evidence="2 3">
    <name type="scientific">Paramecium sonneborni</name>
    <dbReference type="NCBI Taxonomy" id="65129"/>
    <lineage>
        <taxon>Eukaryota</taxon>
        <taxon>Sar</taxon>
        <taxon>Alveolata</taxon>
        <taxon>Ciliophora</taxon>
        <taxon>Intramacronucleata</taxon>
        <taxon>Oligohymenophorea</taxon>
        <taxon>Peniculida</taxon>
        <taxon>Parameciidae</taxon>
        <taxon>Paramecium</taxon>
    </lineage>
</organism>
<keyword evidence="1" id="KW-1133">Transmembrane helix</keyword>
<dbReference type="EMBL" id="CAJJDN010000291">
    <property type="protein sequence ID" value="CAD8130453.1"/>
    <property type="molecule type" value="Genomic_DNA"/>
</dbReference>
<reference evidence="2" key="1">
    <citation type="submission" date="2021-01" db="EMBL/GenBank/DDBJ databases">
        <authorList>
            <consortium name="Genoscope - CEA"/>
            <person name="William W."/>
        </authorList>
    </citation>
    <scope>NUCLEOTIDE SEQUENCE</scope>
</reference>
<protein>
    <recommendedName>
        <fullName evidence="4">Transmembrane protein</fullName>
    </recommendedName>
</protein>
<dbReference type="AlphaFoldDB" id="A0A8S1RSZ9"/>
<name>A0A8S1RSZ9_9CILI</name>
<keyword evidence="1" id="KW-0472">Membrane</keyword>
<evidence type="ECO:0000256" key="1">
    <source>
        <dbReference type="SAM" id="Phobius"/>
    </source>
</evidence>
<accession>A0A8S1RSZ9</accession>
<keyword evidence="1" id="KW-0812">Transmembrane</keyword>